<dbReference type="Proteomes" id="UP000663868">
    <property type="component" value="Unassembled WGS sequence"/>
</dbReference>
<dbReference type="Proteomes" id="UP000663860">
    <property type="component" value="Unassembled WGS sequence"/>
</dbReference>
<organism evidence="2 3">
    <name type="scientific">Adineta steineri</name>
    <dbReference type="NCBI Taxonomy" id="433720"/>
    <lineage>
        <taxon>Eukaryota</taxon>
        <taxon>Metazoa</taxon>
        <taxon>Spiralia</taxon>
        <taxon>Gnathifera</taxon>
        <taxon>Rotifera</taxon>
        <taxon>Eurotatoria</taxon>
        <taxon>Bdelloidea</taxon>
        <taxon>Adinetida</taxon>
        <taxon>Adinetidae</taxon>
        <taxon>Adineta</taxon>
    </lineage>
</organism>
<evidence type="ECO:0008006" key="4">
    <source>
        <dbReference type="Google" id="ProtNLM"/>
    </source>
</evidence>
<evidence type="ECO:0000313" key="1">
    <source>
        <dbReference type="EMBL" id="CAF1278291.1"/>
    </source>
</evidence>
<proteinExistence type="predicted"/>
<dbReference type="EMBL" id="CAJNOE010000580">
    <property type="protein sequence ID" value="CAF1278291.1"/>
    <property type="molecule type" value="Genomic_DNA"/>
</dbReference>
<dbReference type="AlphaFoldDB" id="A0A819Y6H8"/>
<evidence type="ECO:0000313" key="2">
    <source>
        <dbReference type="EMBL" id="CAF4145416.1"/>
    </source>
</evidence>
<accession>A0A819Y6H8</accession>
<sequence>MGPPKYHGSGPFRAGLFNLDTKRLLILQKVKERVLAEPTLVTRIIQDEYVKNQVTYEERSQFRLPHTQASRLYTIRAKLLSPNPKSLNLEVPVSYSTHKKLDGRLMIFSTRYLIQMVSVIMGQHLGEAVPLVWCLTSKRIQYVYEKIFKILKTINALQKIFPNILIHGCWYHYTLCIYRNIQKIGLSTLYEQNEEIKV</sequence>
<comment type="caution">
    <text evidence="2">The sequence shown here is derived from an EMBL/GenBank/DDBJ whole genome shotgun (WGS) entry which is preliminary data.</text>
</comment>
<protein>
    <recommendedName>
        <fullName evidence="4">MULE transposase domain-containing protein</fullName>
    </recommendedName>
</protein>
<name>A0A819Y6H8_9BILA</name>
<dbReference type="EMBL" id="CAJOBB010005933">
    <property type="protein sequence ID" value="CAF4145416.1"/>
    <property type="molecule type" value="Genomic_DNA"/>
</dbReference>
<reference evidence="2" key="1">
    <citation type="submission" date="2021-02" db="EMBL/GenBank/DDBJ databases">
        <authorList>
            <person name="Nowell W R."/>
        </authorList>
    </citation>
    <scope>NUCLEOTIDE SEQUENCE</scope>
</reference>
<evidence type="ECO:0000313" key="3">
    <source>
        <dbReference type="Proteomes" id="UP000663868"/>
    </source>
</evidence>
<gene>
    <name evidence="1" type="ORF">IZO911_LOCUS32822</name>
    <name evidence="2" type="ORF">KXQ929_LOCUS36950</name>
</gene>